<feature type="chain" id="PRO_5041907016" evidence="2">
    <location>
        <begin position="17"/>
        <end position="190"/>
    </location>
</feature>
<dbReference type="Gene3D" id="3.20.80.10">
    <property type="entry name" value="Regulatory factor, effector binding domain"/>
    <property type="match status" value="1"/>
</dbReference>
<feature type="signal peptide" evidence="2">
    <location>
        <begin position="1"/>
        <end position="16"/>
    </location>
</feature>
<dbReference type="EMBL" id="LGRX02030966">
    <property type="protein sequence ID" value="KAK3245150.1"/>
    <property type="molecule type" value="Genomic_DNA"/>
</dbReference>
<comment type="similarity">
    <text evidence="1">Belongs to the HEBP family.</text>
</comment>
<name>A0AAE0C0B0_9CHLO</name>
<proteinExistence type="inferred from homology"/>
<keyword evidence="4" id="KW-1185">Reference proteome</keyword>
<dbReference type="AlphaFoldDB" id="A0AAE0C0B0"/>
<dbReference type="PANTHER" id="PTHR11220">
    <property type="entry name" value="HEME-BINDING PROTEIN-RELATED"/>
    <property type="match status" value="1"/>
</dbReference>
<evidence type="ECO:0000256" key="1">
    <source>
        <dbReference type="ARBA" id="ARBA00009817"/>
    </source>
</evidence>
<sequence>MSKLCTLFIAAAVCAAGTMVDARLDSGLQQWNSFSSAGDQGRPWFCHGLNCPKFELKRAAVESIYEMLHQYIDGENEANQKMDMTAPVAVAIQPGQGPSDKAKVTVQFFGNNQEADLPKPKNDRLSVKDYDASTFYVLSYSQQNDAVTIKYQARRLLRALQAENVNFDESYVITAFYDKYVGAHHLLLQC</sequence>
<protein>
    <submittedName>
        <fullName evidence="3">Uncharacterized protein</fullName>
    </submittedName>
</protein>
<dbReference type="InterPro" id="IPR006917">
    <property type="entry name" value="SOUL_heme-bd"/>
</dbReference>
<evidence type="ECO:0000313" key="4">
    <source>
        <dbReference type="Proteomes" id="UP001190700"/>
    </source>
</evidence>
<organism evidence="3 4">
    <name type="scientific">Cymbomonas tetramitiformis</name>
    <dbReference type="NCBI Taxonomy" id="36881"/>
    <lineage>
        <taxon>Eukaryota</taxon>
        <taxon>Viridiplantae</taxon>
        <taxon>Chlorophyta</taxon>
        <taxon>Pyramimonadophyceae</taxon>
        <taxon>Pyramimonadales</taxon>
        <taxon>Pyramimonadaceae</taxon>
        <taxon>Cymbomonas</taxon>
    </lineage>
</organism>
<reference evidence="3 4" key="1">
    <citation type="journal article" date="2015" name="Genome Biol. Evol.">
        <title>Comparative Genomics of a Bacterivorous Green Alga Reveals Evolutionary Causalities and Consequences of Phago-Mixotrophic Mode of Nutrition.</title>
        <authorList>
            <person name="Burns J.A."/>
            <person name="Paasch A."/>
            <person name="Narechania A."/>
            <person name="Kim E."/>
        </authorList>
    </citation>
    <scope>NUCLEOTIDE SEQUENCE [LARGE SCALE GENOMIC DNA]</scope>
    <source>
        <strain evidence="3 4">PLY_AMNH</strain>
    </source>
</reference>
<keyword evidence="2" id="KW-0732">Signal</keyword>
<gene>
    <name evidence="3" type="ORF">CYMTET_45261</name>
</gene>
<dbReference type="SUPFAM" id="SSF55136">
    <property type="entry name" value="Probable bacterial effector-binding domain"/>
    <property type="match status" value="1"/>
</dbReference>
<dbReference type="Pfam" id="PF04832">
    <property type="entry name" value="SOUL"/>
    <property type="match status" value="1"/>
</dbReference>
<dbReference type="Proteomes" id="UP001190700">
    <property type="component" value="Unassembled WGS sequence"/>
</dbReference>
<evidence type="ECO:0000256" key="2">
    <source>
        <dbReference type="SAM" id="SignalP"/>
    </source>
</evidence>
<dbReference type="PANTHER" id="PTHR11220:SF1">
    <property type="entry name" value="HEME-BINDING PROTEIN 2"/>
    <property type="match status" value="1"/>
</dbReference>
<dbReference type="InterPro" id="IPR011256">
    <property type="entry name" value="Reg_factor_effector_dom_sf"/>
</dbReference>
<evidence type="ECO:0000313" key="3">
    <source>
        <dbReference type="EMBL" id="KAK3245150.1"/>
    </source>
</evidence>
<accession>A0AAE0C0B0</accession>
<comment type="caution">
    <text evidence="3">The sequence shown here is derived from an EMBL/GenBank/DDBJ whole genome shotgun (WGS) entry which is preliminary data.</text>
</comment>